<dbReference type="STRING" id="1123377.GCA_000423885_00668"/>
<evidence type="ECO:0000313" key="2">
    <source>
        <dbReference type="EMBL" id="TLX21845.1"/>
    </source>
</evidence>
<sequence length="105" mass="10844">MIISGVSSNIAASGMHAATQRMQAAASNTAHRETTGFQRREVVQSEAPDGGVQARIVRTDASNGTAAAEVSNVIDARQAAHDFAASTAAFRAREDALGTLLDAFA</sequence>
<dbReference type="RefSeq" id="WP_138347988.1">
    <property type="nucleotide sequence ID" value="NZ_SROY01000002.1"/>
</dbReference>
<evidence type="ECO:0000313" key="3">
    <source>
        <dbReference type="Proteomes" id="UP000308508"/>
    </source>
</evidence>
<feature type="compositionally biased region" description="Basic and acidic residues" evidence="1">
    <location>
        <begin position="30"/>
        <end position="43"/>
    </location>
</feature>
<accession>A0A5R9PEB6</accession>
<dbReference type="AlphaFoldDB" id="A0A5R9PEB6"/>
<evidence type="ECO:0008006" key="4">
    <source>
        <dbReference type="Google" id="ProtNLM"/>
    </source>
</evidence>
<gene>
    <name evidence="2" type="ORF">E5S66_04720</name>
</gene>
<dbReference type="EMBL" id="SROY01000002">
    <property type="protein sequence ID" value="TLX21845.1"/>
    <property type="molecule type" value="Genomic_DNA"/>
</dbReference>
<dbReference type="Proteomes" id="UP000308508">
    <property type="component" value="Unassembled WGS sequence"/>
</dbReference>
<feature type="region of interest" description="Disordered" evidence="1">
    <location>
        <begin position="21"/>
        <end position="50"/>
    </location>
</feature>
<name>A0A5R9PEB6_9GAMM</name>
<comment type="caution">
    <text evidence="2">The sequence shown here is derived from an EMBL/GenBank/DDBJ whole genome shotgun (WGS) entry which is preliminary data.</text>
</comment>
<keyword evidence="3" id="KW-1185">Reference proteome</keyword>
<reference evidence="2 3" key="1">
    <citation type="submission" date="2019-04" db="EMBL/GenBank/DDBJ databases">
        <authorList>
            <person name="Grouzdev D.S."/>
            <person name="Nazina T.N."/>
        </authorList>
    </citation>
    <scope>NUCLEOTIDE SEQUENCE [LARGE SCALE GENOMIC DNA]</scope>
    <source>
        <strain evidence="2 3">SHC 3-19</strain>
    </source>
</reference>
<proteinExistence type="predicted"/>
<organism evidence="2 3">
    <name type="scientific">Thermomonas fusca</name>
    <dbReference type="NCBI Taxonomy" id="215690"/>
    <lineage>
        <taxon>Bacteria</taxon>
        <taxon>Pseudomonadati</taxon>
        <taxon>Pseudomonadota</taxon>
        <taxon>Gammaproteobacteria</taxon>
        <taxon>Lysobacterales</taxon>
        <taxon>Lysobacteraceae</taxon>
        <taxon>Thermomonas</taxon>
    </lineage>
</organism>
<evidence type="ECO:0000256" key="1">
    <source>
        <dbReference type="SAM" id="MobiDB-lite"/>
    </source>
</evidence>
<protein>
    <recommendedName>
        <fullName evidence="4">Flagellar basal body rod protein N-terminal domain-containing protein</fullName>
    </recommendedName>
</protein>